<dbReference type="Proteomes" id="UP000000814">
    <property type="component" value="Chromosome"/>
</dbReference>
<dbReference type="HOGENOM" id="CLU_1048471_0_0_9"/>
<feature type="domain" description="YprB ribonuclease H-like" evidence="1">
    <location>
        <begin position="35"/>
        <end position="203"/>
    </location>
</feature>
<dbReference type="eggNOG" id="COG3359">
    <property type="taxonomic scope" value="Bacteria"/>
</dbReference>
<dbReference type="STRING" id="272562.CA_C0978"/>
<dbReference type="Pfam" id="PF13482">
    <property type="entry name" value="RNase_H_2"/>
    <property type="match status" value="1"/>
</dbReference>
<name>Q97KE1_CLOAB</name>
<gene>
    <name evidence="2" type="ordered locus">CA_C0978</name>
</gene>
<proteinExistence type="predicted"/>
<dbReference type="KEGG" id="cac:CA_C0978"/>
<evidence type="ECO:0000313" key="2">
    <source>
        <dbReference type="EMBL" id="AAK78954.1"/>
    </source>
</evidence>
<protein>
    <submittedName>
        <fullName evidence="2">Possible elongation subunit of DNA-dependent DNA polymerase</fullName>
    </submittedName>
</protein>
<dbReference type="EMBL" id="AE001437">
    <property type="protein sequence ID" value="AAK78954.1"/>
    <property type="molecule type" value="Genomic_DNA"/>
</dbReference>
<dbReference type="InterPro" id="IPR012337">
    <property type="entry name" value="RNaseH-like_sf"/>
</dbReference>
<dbReference type="PATRIC" id="fig|272562.8.peg.1187"/>
<dbReference type="OrthoDB" id="9790530at2"/>
<dbReference type="Gene3D" id="3.30.420.10">
    <property type="entry name" value="Ribonuclease H-like superfamily/Ribonuclease H"/>
    <property type="match status" value="1"/>
</dbReference>
<dbReference type="PANTHER" id="PTHR38462:SF1">
    <property type="entry name" value="YPRB RIBONUCLEASE H-LIKE DOMAIN-CONTAINING PROTEIN"/>
    <property type="match status" value="1"/>
</dbReference>
<dbReference type="InterPro" id="IPR038720">
    <property type="entry name" value="YprB_RNase_H-like_dom"/>
</dbReference>
<dbReference type="PANTHER" id="PTHR38462">
    <property type="entry name" value="EXONUCLEASE-LIKE PROTEIN"/>
    <property type="match status" value="1"/>
</dbReference>
<dbReference type="GO" id="GO:0003676">
    <property type="term" value="F:nucleic acid binding"/>
    <property type="evidence" value="ECO:0007669"/>
    <property type="project" value="InterPro"/>
</dbReference>
<evidence type="ECO:0000313" key="3">
    <source>
        <dbReference type="Proteomes" id="UP000000814"/>
    </source>
</evidence>
<keyword evidence="3" id="KW-1185">Reference proteome</keyword>
<sequence length="274" mass="32821">MYVLDWGILMYINEKDIKLEIDKNIVKEYSMKSMVYFDIETTGFDREQDNIILISIGYYDVKDTFHIKQYFAEDLNEEKYVLENLKGDIENFNMWCSYNGKAFDEPFIQSRMKKYNIELTLPREHFDLYRKIRPYQKQLGLERCNLKSVEQYIGIKREDTIDGGISVELYKKYLRDKDEELKYTIMLHNYEDVLNLPKIFKILWKIKKCDFIREDHITDKQLKYLNYLMKKHNVLVDINLDKISKRAASKAIGAILDGDYDIISIKDIIKNNCV</sequence>
<accession>Q97KE1</accession>
<dbReference type="SUPFAM" id="SSF53098">
    <property type="entry name" value="Ribonuclease H-like"/>
    <property type="match status" value="1"/>
</dbReference>
<dbReference type="PIR" id="G97020">
    <property type="entry name" value="G97020"/>
</dbReference>
<organism evidence="2 3">
    <name type="scientific">Clostridium acetobutylicum (strain ATCC 824 / DSM 792 / JCM 1419 / IAM 19013 / LMG 5710 / NBRC 13948 / NRRL B-527 / VKM B-1787 / 2291 / W)</name>
    <dbReference type="NCBI Taxonomy" id="272562"/>
    <lineage>
        <taxon>Bacteria</taxon>
        <taxon>Bacillati</taxon>
        <taxon>Bacillota</taxon>
        <taxon>Clostridia</taxon>
        <taxon>Eubacteriales</taxon>
        <taxon>Clostridiaceae</taxon>
        <taxon>Clostridium</taxon>
    </lineage>
</organism>
<reference evidence="2 3" key="1">
    <citation type="journal article" date="2001" name="J. Bacteriol.">
        <title>Genome sequence and comparative analysis of the solvent-producing bacterium Clostridium acetobutylicum.</title>
        <authorList>
            <person name="Nolling J."/>
            <person name="Breton G."/>
            <person name="Omelchenko M.V."/>
            <person name="Makarova K.S."/>
            <person name="Zeng Q."/>
            <person name="Gibson R."/>
            <person name="Lee H.M."/>
            <person name="Dubois J."/>
            <person name="Qiu D."/>
            <person name="Hitti J."/>
            <person name="Wolf Y.I."/>
            <person name="Tatusov R.L."/>
            <person name="Sabathe F."/>
            <person name="Doucette-Stamm L."/>
            <person name="Soucaille P."/>
            <person name="Daly M.J."/>
            <person name="Bennett G.N."/>
            <person name="Koonin E.V."/>
            <person name="Smith D.R."/>
        </authorList>
    </citation>
    <scope>NUCLEOTIDE SEQUENCE [LARGE SCALE GENOMIC DNA]</scope>
    <source>
        <strain evidence="3">ATCC 824 / DSM 792 / JCM 1419 / LMG 5710 / VKM B-1787</strain>
    </source>
</reference>
<evidence type="ECO:0000259" key="1">
    <source>
        <dbReference type="Pfam" id="PF13482"/>
    </source>
</evidence>
<dbReference type="AlphaFoldDB" id="Q97KE1"/>
<dbReference type="InterPro" id="IPR036397">
    <property type="entry name" value="RNaseH_sf"/>
</dbReference>